<dbReference type="AlphaFoldDB" id="A0A840FX27"/>
<protein>
    <submittedName>
        <fullName evidence="1">Uncharacterized protein</fullName>
    </submittedName>
</protein>
<dbReference type="Proteomes" id="UP000524450">
    <property type="component" value="Unassembled WGS sequence"/>
</dbReference>
<evidence type="ECO:0000313" key="2">
    <source>
        <dbReference type="Proteomes" id="UP000524450"/>
    </source>
</evidence>
<comment type="caution">
    <text evidence="1">The sequence shown here is derived from an EMBL/GenBank/DDBJ whole genome shotgun (WGS) entry which is preliminary data.</text>
</comment>
<reference evidence="1 2" key="1">
    <citation type="submission" date="2020-08" db="EMBL/GenBank/DDBJ databases">
        <title>Genomic Encyclopedia of Type Strains, Phase IV (KMG-V): Genome sequencing to study the core and pangenomes of soil and plant-associated prokaryotes.</title>
        <authorList>
            <person name="Whitman W."/>
        </authorList>
    </citation>
    <scope>NUCLEOTIDE SEQUENCE [LARGE SCALE GENOMIC DNA]</scope>
    <source>
        <strain evidence="1 2">34/80</strain>
    </source>
</reference>
<accession>A0A840FX27</accession>
<proteinExistence type="predicted"/>
<dbReference type="EMBL" id="JACIFZ010000008">
    <property type="protein sequence ID" value="MBB4224735.1"/>
    <property type="molecule type" value="Genomic_DNA"/>
</dbReference>
<name>A0A840FX27_9BURK</name>
<gene>
    <name evidence="1" type="ORF">GGD71_005531</name>
</gene>
<evidence type="ECO:0000313" key="1">
    <source>
        <dbReference type="EMBL" id="MBB4224735.1"/>
    </source>
</evidence>
<sequence>MIISVMMSMLLRPILSPKWPKITPPSGRVTKPTAKVV</sequence>
<organism evidence="1 2">
    <name type="scientific">Variovorax guangxiensis</name>
    <dbReference type="NCBI Taxonomy" id="1775474"/>
    <lineage>
        <taxon>Bacteria</taxon>
        <taxon>Pseudomonadati</taxon>
        <taxon>Pseudomonadota</taxon>
        <taxon>Betaproteobacteria</taxon>
        <taxon>Burkholderiales</taxon>
        <taxon>Comamonadaceae</taxon>
        <taxon>Variovorax</taxon>
    </lineage>
</organism>